<dbReference type="PANTHER" id="PTHR12673">
    <property type="entry name" value="FACIOGENITAL DYSPLASIA PROTEIN"/>
    <property type="match status" value="1"/>
</dbReference>
<dbReference type="GO" id="GO:0005856">
    <property type="term" value="C:cytoskeleton"/>
    <property type="evidence" value="ECO:0007669"/>
    <property type="project" value="UniProtKB-SubCell"/>
</dbReference>
<dbReference type="InterPro" id="IPR001331">
    <property type="entry name" value="GDS_CDC24_CS"/>
</dbReference>
<organism evidence="13 14">
    <name type="scientific">Powellomyces hirtus</name>
    <dbReference type="NCBI Taxonomy" id="109895"/>
    <lineage>
        <taxon>Eukaryota</taxon>
        <taxon>Fungi</taxon>
        <taxon>Fungi incertae sedis</taxon>
        <taxon>Chytridiomycota</taxon>
        <taxon>Chytridiomycota incertae sedis</taxon>
        <taxon>Chytridiomycetes</taxon>
        <taxon>Spizellomycetales</taxon>
        <taxon>Powellomycetaceae</taxon>
        <taxon>Powellomyces</taxon>
    </lineage>
</organism>
<dbReference type="Pfam" id="PF01363">
    <property type="entry name" value="FYVE"/>
    <property type="match status" value="1"/>
</dbReference>
<dbReference type="InterPro" id="IPR000306">
    <property type="entry name" value="Znf_FYVE"/>
</dbReference>
<keyword evidence="3" id="KW-0344">Guanine-nucleotide releasing factor</keyword>
<dbReference type="PROSITE" id="PS50003">
    <property type="entry name" value="PH_DOMAIN"/>
    <property type="match status" value="1"/>
</dbReference>
<dbReference type="CDD" id="cd00065">
    <property type="entry name" value="FYVE_like_SF"/>
    <property type="match status" value="1"/>
</dbReference>
<feature type="domain" description="FYVE-type" evidence="12">
    <location>
        <begin position="725"/>
        <end position="770"/>
    </location>
</feature>
<dbReference type="SMART" id="SM00325">
    <property type="entry name" value="RhoGEF"/>
    <property type="match status" value="1"/>
</dbReference>
<feature type="region of interest" description="Disordered" evidence="9">
    <location>
        <begin position="1"/>
        <end position="49"/>
    </location>
</feature>
<dbReference type="CDD" id="cd00160">
    <property type="entry name" value="RhoGEF"/>
    <property type="match status" value="1"/>
</dbReference>
<evidence type="ECO:0000259" key="12">
    <source>
        <dbReference type="PROSITE" id="PS50178"/>
    </source>
</evidence>
<dbReference type="InterPro" id="IPR001849">
    <property type="entry name" value="PH_domain"/>
</dbReference>
<dbReference type="EMBL" id="QEAQ01000005">
    <property type="protein sequence ID" value="TPX61880.1"/>
    <property type="molecule type" value="Genomic_DNA"/>
</dbReference>
<dbReference type="InterPro" id="IPR011011">
    <property type="entry name" value="Znf_FYVE_PHD"/>
</dbReference>
<dbReference type="SUPFAM" id="SSF50729">
    <property type="entry name" value="PH domain-like"/>
    <property type="match status" value="1"/>
</dbReference>
<feature type="domain" description="FYVE-type" evidence="12">
    <location>
        <begin position="568"/>
        <end position="628"/>
    </location>
</feature>
<evidence type="ECO:0000256" key="4">
    <source>
        <dbReference type="ARBA" id="ARBA00022723"/>
    </source>
</evidence>
<feature type="region of interest" description="Disordered" evidence="9">
    <location>
        <begin position="657"/>
        <end position="680"/>
    </location>
</feature>
<dbReference type="Gene3D" id="3.30.40.10">
    <property type="entry name" value="Zinc/RING finger domain, C3HC4 (zinc finger)"/>
    <property type="match status" value="2"/>
</dbReference>
<dbReference type="GO" id="GO:0005737">
    <property type="term" value="C:cytoplasm"/>
    <property type="evidence" value="ECO:0007669"/>
    <property type="project" value="TreeGrafter"/>
</dbReference>
<evidence type="ECO:0000256" key="9">
    <source>
        <dbReference type="SAM" id="MobiDB-lite"/>
    </source>
</evidence>
<dbReference type="Pfam" id="PF00621">
    <property type="entry name" value="RhoGEF"/>
    <property type="match status" value="1"/>
</dbReference>
<dbReference type="SUPFAM" id="SSF48065">
    <property type="entry name" value="DBL homology domain (DH-domain)"/>
    <property type="match status" value="1"/>
</dbReference>
<evidence type="ECO:0000256" key="1">
    <source>
        <dbReference type="ARBA" id="ARBA00004245"/>
    </source>
</evidence>
<dbReference type="GO" id="GO:0035556">
    <property type="term" value="P:intracellular signal transduction"/>
    <property type="evidence" value="ECO:0007669"/>
    <property type="project" value="InterPro"/>
</dbReference>
<dbReference type="InterPro" id="IPR051092">
    <property type="entry name" value="FYVE_RhoGEF_PH"/>
</dbReference>
<keyword evidence="6" id="KW-0862">Zinc</keyword>
<dbReference type="Gene3D" id="1.20.900.10">
    <property type="entry name" value="Dbl homology (DH) domain"/>
    <property type="match status" value="1"/>
</dbReference>
<evidence type="ECO:0000313" key="13">
    <source>
        <dbReference type="EMBL" id="TPX61880.1"/>
    </source>
</evidence>
<dbReference type="Pfam" id="PF00169">
    <property type="entry name" value="PH"/>
    <property type="match status" value="1"/>
</dbReference>
<keyword evidence="4" id="KW-0479">Metal-binding</keyword>
<dbReference type="InterPro" id="IPR013083">
    <property type="entry name" value="Znf_RING/FYVE/PHD"/>
</dbReference>
<dbReference type="PROSITE" id="PS00741">
    <property type="entry name" value="DH_1"/>
    <property type="match status" value="1"/>
</dbReference>
<sequence length="796" mass="89095">MAEPAVRGRSLGKKASSPSARKSEILQMPSVDHNSAAETGTSERPKRARSAYLSDEILLRESYGGIEAKRNSYLAPPRPATFAARSSRYRSNRLSTVAPAPVGDSGLQTVFFHGAGPFKSMPELDSPVGDTSTMNDNMLSIVNSFQTSFSSEDVLFTTASHRTSVADMSGCTDAMDTSVNLMTSPGASNNGDSNPSTPTLSHTASSESLPGSSKRAKIANEILQSERRYVDSLLQLRKSFFEPLMTVVGTASEIIPKKTIQSIFSELRGLINVNTELRKQLESRLDEQPWNSTNGCIGDIFLNLAPYLKMYSSYVKNFNNALSLLTENVAKVPALAQFIARQNADPELKGLPLESFLILPVQRIPRYKLLLEDLLKNTDSEHPDHLTLKKSLERIAEVAVFVNETIREHEMMQELVEVQRSLYGMDEDLVSPGRRLIRRGRVQKISRRRHHTRYLILLSDFLIYASPSMLEDHYTFHRKLDLELCEVVDVPDTKDMEHIFQIVSPEKSFAMYADSAKEKQKWIHDIDTAARELRTNRSTLRNEGGEEWSSWQKRRKMHNYSAPVWMPDDSTNCCMLCSQEFTMIKRKHHCRACGKIVCYACSDKHFLIPGLHKDTPARACDPCYERISREGKLQVVSQTQSMLLARRSFDIPKSTAPLLPLQQPQSSSGQNLRPPSRRVRPVSMAPQLWSTFAKKFLDEGVTRRTYAPSAGNGRRDSMLGTHSACSLCHATFSWMKWKYNCKTCGRVVCASCTPKTGQYDTCDPCHRGVDPEDIIVDPEGGGWSASPAMMEVDGAP</sequence>
<dbReference type="PROSITE" id="PS50178">
    <property type="entry name" value="ZF_FYVE"/>
    <property type="match status" value="2"/>
</dbReference>
<keyword evidence="2" id="KW-0963">Cytoplasm</keyword>
<accession>A0A507EFA4</accession>
<comment type="caution">
    <text evidence="13">The sequence shown here is derived from an EMBL/GenBank/DDBJ whole genome shotgun (WGS) entry which is preliminary data.</text>
</comment>
<dbReference type="SMART" id="SM00064">
    <property type="entry name" value="FYVE"/>
    <property type="match status" value="2"/>
</dbReference>
<dbReference type="PROSITE" id="PS50010">
    <property type="entry name" value="DH_2"/>
    <property type="match status" value="1"/>
</dbReference>
<reference evidence="13 14" key="1">
    <citation type="journal article" date="2019" name="Sci. Rep.">
        <title>Comparative genomics of chytrid fungi reveal insights into the obligate biotrophic and pathogenic lifestyle of Synchytrium endobioticum.</title>
        <authorList>
            <person name="van de Vossenberg B.T.L.H."/>
            <person name="Warris S."/>
            <person name="Nguyen H.D.T."/>
            <person name="van Gent-Pelzer M.P.E."/>
            <person name="Joly D.L."/>
            <person name="van de Geest H.C."/>
            <person name="Bonants P.J.M."/>
            <person name="Smith D.S."/>
            <person name="Levesque C.A."/>
            <person name="van der Lee T.A.J."/>
        </authorList>
    </citation>
    <scope>NUCLEOTIDE SEQUENCE [LARGE SCALE GENOMIC DNA]</scope>
    <source>
        <strain evidence="13 14">CBS 809.83</strain>
    </source>
</reference>
<dbReference type="SMART" id="SM00233">
    <property type="entry name" value="PH"/>
    <property type="match status" value="1"/>
</dbReference>
<feature type="domain" description="DH" evidence="11">
    <location>
        <begin position="214"/>
        <end position="405"/>
    </location>
</feature>
<evidence type="ECO:0000256" key="7">
    <source>
        <dbReference type="ARBA" id="ARBA00023212"/>
    </source>
</evidence>
<evidence type="ECO:0000259" key="10">
    <source>
        <dbReference type="PROSITE" id="PS50003"/>
    </source>
</evidence>
<evidence type="ECO:0000256" key="3">
    <source>
        <dbReference type="ARBA" id="ARBA00022658"/>
    </source>
</evidence>
<keyword evidence="5 8" id="KW-0863">Zinc-finger</keyword>
<name>A0A507EFA4_9FUNG</name>
<dbReference type="InterPro" id="IPR011993">
    <property type="entry name" value="PH-like_dom_sf"/>
</dbReference>
<dbReference type="PANTHER" id="PTHR12673:SF159">
    <property type="entry name" value="LD03170P"/>
    <property type="match status" value="1"/>
</dbReference>
<evidence type="ECO:0000256" key="5">
    <source>
        <dbReference type="ARBA" id="ARBA00022771"/>
    </source>
</evidence>
<comment type="subcellular location">
    <subcellularLocation>
        <location evidence="1">Cytoplasm</location>
        <location evidence="1">Cytoskeleton</location>
    </subcellularLocation>
</comment>
<dbReference type="Proteomes" id="UP000318582">
    <property type="component" value="Unassembled WGS sequence"/>
</dbReference>
<keyword evidence="14" id="KW-1185">Reference proteome</keyword>
<gene>
    <name evidence="13" type="ORF">PhCBS80983_g00823</name>
</gene>
<evidence type="ECO:0000256" key="2">
    <source>
        <dbReference type="ARBA" id="ARBA00022490"/>
    </source>
</evidence>
<protein>
    <submittedName>
        <fullName evidence="13">Uncharacterized protein</fullName>
    </submittedName>
</protein>
<evidence type="ECO:0000256" key="8">
    <source>
        <dbReference type="PROSITE-ProRule" id="PRU00091"/>
    </source>
</evidence>
<evidence type="ECO:0000313" key="14">
    <source>
        <dbReference type="Proteomes" id="UP000318582"/>
    </source>
</evidence>
<dbReference type="STRING" id="109895.A0A507EFA4"/>
<proteinExistence type="predicted"/>
<feature type="compositionally biased region" description="Polar residues" evidence="9">
    <location>
        <begin position="178"/>
        <end position="211"/>
    </location>
</feature>
<dbReference type="InterPro" id="IPR000219">
    <property type="entry name" value="DH_dom"/>
</dbReference>
<keyword evidence="7" id="KW-0206">Cytoskeleton</keyword>
<dbReference type="GO" id="GO:0008270">
    <property type="term" value="F:zinc ion binding"/>
    <property type="evidence" value="ECO:0007669"/>
    <property type="project" value="UniProtKB-KW"/>
</dbReference>
<dbReference type="SUPFAM" id="SSF57903">
    <property type="entry name" value="FYVE/PHD zinc finger"/>
    <property type="match status" value="2"/>
</dbReference>
<feature type="domain" description="PH" evidence="10">
    <location>
        <begin position="435"/>
        <end position="531"/>
    </location>
</feature>
<dbReference type="InterPro" id="IPR017455">
    <property type="entry name" value="Znf_FYVE-rel"/>
</dbReference>
<feature type="compositionally biased region" description="Low complexity" evidence="9">
    <location>
        <begin position="657"/>
        <end position="668"/>
    </location>
</feature>
<dbReference type="AlphaFoldDB" id="A0A507EFA4"/>
<feature type="region of interest" description="Disordered" evidence="9">
    <location>
        <begin position="178"/>
        <end position="213"/>
    </location>
</feature>
<feature type="compositionally biased region" description="Polar residues" evidence="9">
    <location>
        <begin position="32"/>
        <end position="42"/>
    </location>
</feature>
<evidence type="ECO:0000259" key="11">
    <source>
        <dbReference type="PROSITE" id="PS50010"/>
    </source>
</evidence>
<dbReference type="Gene3D" id="2.30.29.30">
    <property type="entry name" value="Pleckstrin-homology domain (PH domain)/Phosphotyrosine-binding domain (PTB)"/>
    <property type="match status" value="1"/>
</dbReference>
<dbReference type="InterPro" id="IPR035899">
    <property type="entry name" value="DBL_dom_sf"/>
</dbReference>
<evidence type="ECO:0000256" key="6">
    <source>
        <dbReference type="ARBA" id="ARBA00022833"/>
    </source>
</evidence>
<dbReference type="GO" id="GO:0005085">
    <property type="term" value="F:guanyl-nucleotide exchange factor activity"/>
    <property type="evidence" value="ECO:0007669"/>
    <property type="project" value="UniProtKB-KW"/>
</dbReference>